<dbReference type="EMBL" id="AP008230">
    <property type="protein sequence ID" value="BAE85383.1"/>
    <property type="molecule type" value="Genomic_DNA"/>
</dbReference>
<dbReference type="PANTHER" id="PTHR46558">
    <property type="entry name" value="TRACRIPTIONAL REGULATORY PROTEIN-RELATED-RELATED"/>
    <property type="match status" value="1"/>
</dbReference>
<organism evidence="3 4">
    <name type="scientific">Desulfitobacterium hafniense (strain Y51)</name>
    <dbReference type="NCBI Taxonomy" id="138119"/>
    <lineage>
        <taxon>Bacteria</taxon>
        <taxon>Bacillati</taxon>
        <taxon>Bacillota</taxon>
        <taxon>Clostridia</taxon>
        <taxon>Eubacteriales</taxon>
        <taxon>Desulfitobacteriaceae</taxon>
        <taxon>Desulfitobacterium</taxon>
    </lineage>
</organism>
<evidence type="ECO:0000313" key="4">
    <source>
        <dbReference type="Proteomes" id="UP000001946"/>
    </source>
</evidence>
<keyword evidence="1" id="KW-0238">DNA-binding</keyword>
<dbReference type="PROSITE" id="PS50943">
    <property type="entry name" value="HTH_CROC1"/>
    <property type="match status" value="1"/>
</dbReference>
<proteinExistence type="predicted"/>
<dbReference type="KEGG" id="dsy:DSY3594"/>
<accession>Q24RF9</accession>
<dbReference type="Proteomes" id="UP000001946">
    <property type="component" value="Chromosome"/>
</dbReference>
<dbReference type="STRING" id="138119.DSY3594"/>
<gene>
    <name evidence="3" type="ordered locus">DSY3594</name>
</gene>
<keyword evidence="4" id="KW-1185">Reference proteome</keyword>
<dbReference type="Gene3D" id="1.10.260.40">
    <property type="entry name" value="lambda repressor-like DNA-binding domains"/>
    <property type="match status" value="1"/>
</dbReference>
<dbReference type="GO" id="GO:0005506">
    <property type="term" value="F:iron ion binding"/>
    <property type="evidence" value="ECO:0007669"/>
    <property type="project" value="InterPro"/>
</dbReference>
<dbReference type="CDD" id="cd00093">
    <property type="entry name" value="HTH_XRE"/>
    <property type="match status" value="1"/>
</dbReference>
<dbReference type="InterPro" id="IPR010982">
    <property type="entry name" value="Lambda_DNA-bd_dom_sf"/>
</dbReference>
<dbReference type="Pfam" id="PF01381">
    <property type="entry name" value="HTH_3"/>
    <property type="match status" value="1"/>
</dbReference>
<dbReference type="CDD" id="cd00524">
    <property type="entry name" value="SORL"/>
    <property type="match status" value="1"/>
</dbReference>
<feature type="domain" description="HTH cro/C1-type" evidence="2">
    <location>
        <begin position="13"/>
        <end position="67"/>
    </location>
</feature>
<dbReference type="GO" id="GO:0016491">
    <property type="term" value="F:oxidoreductase activity"/>
    <property type="evidence" value="ECO:0007669"/>
    <property type="project" value="InterPro"/>
</dbReference>
<dbReference type="InterPro" id="IPR001387">
    <property type="entry name" value="Cro/C1-type_HTH"/>
</dbReference>
<dbReference type="SUPFAM" id="SSF49367">
    <property type="entry name" value="Superoxide reductase-like"/>
    <property type="match status" value="1"/>
</dbReference>
<dbReference type="PANTHER" id="PTHR46558:SF11">
    <property type="entry name" value="HTH-TYPE TRANSCRIPTIONAL REGULATOR XRE"/>
    <property type="match status" value="1"/>
</dbReference>
<evidence type="ECO:0000313" key="3">
    <source>
        <dbReference type="EMBL" id="BAE85383.1"/>
    </source>
</evidence>
<dbReference type="HOGENOM" id="CLU_118960_0_0_9"/>
<evidence type="ECO:0000259" key="2">
    <source>
        <dbReference type="PROSITE" id="PS50943"/>
    </source>
</evidence>
<dbReference type="eggNOG" id="COG2033">
    <property type="taxonomic scope" value="Bacteria"/>
</dbReference>
<dbReference type="SMART" id="SM00530">
    <property type="entry name" value="HTH_XRE"/>
    <property type="match status" value="1"/>
</dbReference>
<dbReference type="AlphaFoldDB" id="Q24RF9"/>
<evidence type="ECO:0000256" key="1">
    <source>
        <dbReference type="ARBA" id="ARBA00023125"/>
    </source>
</evidence>
<protein>
    <recommendedName>
        <fullName evidence="2">HTH cro/C1-type domain-containing protein</fullName>
    </recommendedName>
</protein>
<dbReference type="eggNOG" id="COG1396">
    <property type="taxonomic scope" value="Bacteria"/>
</dbReference>
<sequence>MITMDCAKVGRLILQLRKEKGLTQQQVADMLNISNKTISKWERGLGCPDVTLWSGLSAVLGADIQKMLEGKLDPNSPDVGKIDKTLFYVCPACGNILTSTGKASLACCGRKLQPLKPVPCTADHAITVEKLDMDYFITIDHDMMKDHYIPFVAYVLYDRMLLTRLYPEQSAEVRIPILKKAGHLYVYCTRHGLQKYSGVFE</sequence>
<dbReference type="InterPro" id="IPR036073">
    <property type="entry name" value="Desulfoferrodoxin_Fe-bd_dom_sf"/>
</dbReference>
<reference evidence="3 4" key="1">
    <citation type="journal article" date="2006" name="J. Bacteriol.">
        <title>Complete genome sequence of the dehalorespiring bacterium Desulfitobacterium hafniense Y51 and comparison with Dehalococcoides ethenogenes 195.</title>
        <authorList>
            <person name="Nonaka H."/>
            <person name="Keresztes G."/>
            <person name="Shinoda Y."/>
            <person name="Ikenaga Y."/>
            <person name="Abe M."/>
            <person name="Naito K."/>
            <person name="Inatomi K."/>
            <person name="Furukawa K."/>
            <person name="Inui M."/>
            <person name="Yukawa H."/>
        </authorList>
    </citation>
    <scope>NUCLEOTIDE SEQUENCE [LARGE SCALE GENOMIC DNA]</scope>
    <source>
        <strain evidence="3 4">Y51</strain>
    </source>
</reference>
<dbReference type="Gene3D" id="2.60.40.730">
    <property type="entry name" value="SOR catalytic domain"/>
    <property type="match status" value="1"/>
</dbReference>
<dbReference type="GO" id="GO:0003677">
    <property type="term" value="F:DNA binding"/>
    <property type="evidence" value="ECO:0007669"/>
    <property type="project" value="UniProtKB-KW"/>
</dbReference>
<name>Q24RF9_DESHY</name>
<dbReference type="SUPFAM" id="SSF47413">
    <property type="entry name" value="lambda repressor-like DNA-binding domains"/>
    <property type="match status" value="1"/>
</dbReference>